<feature type="transmembrane region" description="Helical" evidence="6">
    <location>
        <begin position="110"/>
        <end position="132"/>
    </location>
</feature>
<dbReference type="Gene3D" id="1.20.1250.20">
    <property type="entry name" value="MFS general substrate transporter like domains"/>
    <property type="match status" value="2"/>
</dbReference>
<keyword evidence="9" id="KW-1185">Reference proteome</keyword>
<feature type="transmembrane region" description="Helical" evidence="6">
    <location>
        <begin position="294"/>
        <end position="313"/>
    </location>
</feature>
<dbReference type="PANTHER" id="PTHR23508:SF10">
    <property type="entry name" value="CARBOXYLIC ACID TRANSPORTER PROTEIN HOMOLOG"/>
    <property type="match status" value="1"/>
</dbReference>
<reference evidence="8" key="1">
    <citation type="journal article" date="2014" name="Int. J. Syst. Evol. Microbiol.">
        <title>Complete genome sequence of Corynebacterium casei LMG S-19264T (=DSM 44701T), isolated from a smear-ripened cheese.</title>
        <authorList>
            <consortium name="US DOE Joint Genome Institute (JGI-PGF)"/>
            <person name="Walter F."/>
            <person name="Albersmeier A."/>
            <person name="Kalinowski J."/>
            <person name="Ruckert C."/>
        </authorList>
    </citation>
    <scope>NUCLEOTIDE SEQUENCE</scope>
    <source>
        <strain evidence="8">CGMCC 1.12754</strain>
    </source>
</reference>
<keyword evidence="4 6" id="KW-1133">Transmembrane helix</keyword>
<dbReference type="InterPro" id="IPR036259">
    <property type="entry name" value="MFS_trans_sf"/>
</dbReference>
<feature type="domain" description="Major facilitator superfamily (MFS) profile" evidence="7">
    <location>
        <begin position="19"/>
        <end position="407"/>
    </location>
</feature>
<dbReference type="GO" id="GO:0005886">
    <property type="term" value="C:plasma membrane"/>
    <property type="evidence" value="ECO:0007669"/>
    <property type="project" value="UniProtKB-SubCell"/>
</dbReference>
<dbReference type="RefSeq" id="WP_188455699.1">
    <property type="nucleotide sequence ID" value="NZ_BMFR01000010.1"/>
</dbReference>
<feature type="transmembrane region" description="Helical" evidence="6">
    <location>
        <begin position="144"/>
        <end position="165"/>
    </location>
</feature>
<proteinExistence type="predicted"/>
<feature type="transmembrane region" description="Helical" evidence="6">
    <location>
        <begin position="356"/>
        <end position="375"/>
    </location>
</feature>
<evidence type="ECO:0000259" key="7">
    <source>
        <dbReference type="PROSITE" id="PS50850"/>
    </source>
</evidence>
<feature type="transmembrane region" description="Helical" evidence="6">
    <location>
        <begin position="85"/>
        <end position="104"/>
    </location>
</feature>
<keyword evidence="3 6" id="KW-0812">Transmembrane</keyword>
<comment type="caution">
    <text evidence="8">The sequence shown here is derived from an EMBL/GenBank/DDBJ whole genome shotgun (WGS) entry which is preliminary data.</text>
</comment>
<evidence type="ECO:0000256" key="5">
    <source>
        <dbReference type="ARBA" id="ARBA00023136"/>
    </source>
</evidence>
<comment type="subcellular location">
    <subcellularLocation>
        <location evidence="1">Cell membrane</location>
        <topology evidence="1">Multi-pass membrane protein</topology>
    </subcellularLocation>
</comment>
<dbReference type="PANTHER" id="PTHR23508">
    <property type="entry name" value="CARBOXYLIC ACID TRANSPORTER PROTEIN HOMOLOG"/>
    <property type="match status" value="1"/>
</dbReference>
<dbReference type="GO" id="GO:0046943">
    <property type="term" value="F:carboxylic acid transmembrane transporter activity"/>
    <property type="evidence" value="ECO:0007669"/>
    <property type="project" value="TreeGrafter"/>
</dbReference>
<dbReference type="SUPFAM" id="SSF103473">
    <property type="entry name" value="MFS general substrate transporter"/>
    <property type="match status" value="1"/>
</dbReference>
<evidence type="ECO:0000256" key="3">
    <source>
        <dbReference type="ARBA" id="ARBA00022692"/>
    </source>
</evidence>
<feature type="transmembrane region" description="Helical" evidence="6">
    <location>
        <begin position="171"/>
        <end position="188"/>
    </location>
</feature>
<name>A0A917M5I9_9BACI</name>
<evidence type="ECO:0000256" key="4">
    <source>
        <dbReference type="ARBA" id="ARBA00022989"/>
    </source>
</evidence>
<gene>
    <name evidence="8" type="ORF">GCM10011398_24790</name>
</gene>
<organism evidence="8 9">
    <name type="scientific">Virgibacillus oceani</name>
    <dbReference type="NCBI Taxonomy" id="1479511"/>
    <lineage>
        <taxon>Bacteria</taxon>
        <taxon>Bacillati</taxon>
        <taxon>Bacillota</taxon>
        <taxon>Bacilli</taxon>
        <taxon>Bacillales</taxon>
        <taxon>Bacillaceae</taxon>
        <taxon>Virgibacillus</taxon>
    </lineage>
</organism>
<feature type="transmembrane region" description="Helical" evidence="6">
    <location>
        <begin position="20"/>
        <end position="41"/>
    </location>
</feature>
<feature type="transmembrane region" description="Helical" evidence="6">
    <location>
        <begin position="53"/>
        <end position="76"/>
    </location>
</feature>
<dbReference type="PROSITE" id="PS50850">
    <property type="entry name" value="MFS"/>
    <property type="match status" value="1"/>
</dbReference>
<evidence type="ECO:0000256" key="2">
    <source>
        <dbReference type="ARBA" id="ARBA00022448"/>
    </source>
</evidence>
<keyword evidence="2" id="KW-0813">Transport</keyword>
<feature type="transmembrane region" description="Helical" evidence="6">
    <location>
        <begin position="319"/>
        <end position="344"/>
    </location>
</feature>
<evidence type="ECO:0000256" key="1">
    <source>
        <dbReference type="ARBA" id="ARBA00004651"/>
    </source>
</evidence>
<dbReference type="PROSITE" id="PS00217">
    <property type="entry name" value="SUGAR_TRANSPORT_2"/>
    <property type="match status" value="1"/>
</dbReference>
<evidence type="ECO:0000256" key="6">
    <source>
        <dbReference type="SAM" id="Phobius"/>
    </source>
</evidence>
<sequence>MGRNQQTINRGNSSYQKKVLASSMLGLGLEGMDIMFLSFVLTSIISEFGISSAAAGSISSITNIGMLIGGVGFGILADKHGRIRIFTYTIILFAVATVLMAFATNIYEIYVLRFLAGVGGGGEFGIGMALVAEAFSKEKRGRMTSWVTVGGQLGAVLAAVSAAIVIPTLGWRALFIVGVLPVILAFYVRRNLDETKAWKNAQLELEKEKKAKKSTLGFLFNSPRTAYVTIALTIMSTVQVAGYFGLMNWLPSILQEQLGLSVSGSSLWMISTILGMIAGMLLFGQILDRLGAKVSYGIFLIASAASVFLYVFAQSAVTILIGGAIVGFFANGMNAGYGALISSFYPTVARSTANNLIFNTGRALGGLSPIVIGFLLDNYSITAAMAFLSILYLISFIIIMTLRDNPMKGMKHAERKNI</sequence>
<dbReference type="Proteomes" id="UP000622860">
    <property type="component" value="Unassembled WGS sequence"/>
</dbReference>
<dbReference type="EMBL" id="BMFR01000010">
    <property type="protein sequence ID" value="GGG78545.1"/>
    <property type="molecule type" value="Genomic_DNA"/>
</dbReference>
<feature type="transmembrane region" description="Helical" evidence="6">
    <location>
        <begin position="381"/>
        <end position="402"/>
    </location>
</feature>
<evidence type="ECO:0000313" key="8">
    <source>
        <dbReference type="EMBL" id="GGG78545.1"/>
    </source>
</evidence>
<feature type="transmembrane region" description="Helical" evidence="6">
    <location>
        <begin position="226"/>
        <end position="246"/>
    </location>
</feature>
<evidence type="ECO:0000313" key="9">
    <source>
        <dbReference type="Proteomes" id="UP000622860"/>
    </source>
</evidence>
<accession>A0A917M5I9</accession>
<dbReference type="Pfam" id="PF07690">
    <property type="entry name" value="MFS_1"/>
    <property type="match status" value="1"/>
</dbReference>
<dbReference type="InterPro" id="IPR011701">
    <property type="entry name" value="MFS"/>
</dbReference>
<keyword evidence="5 6" id="KW-0472">Membrane</keyword>
<feature type="transmembrane region" description="Helical" evidence="6">
    <location>
        <begin position="266"/>
        <end position="287"/>
    </location>
</feature>
<protein>
    <submittedName>
        <fullName evidence="8">MFS transporter</fullName>
    </submittedName>
</protein>
<dbReference type="InterPro" id="IPR020846">
    <property type="entry name" value="MFS_dom"/>
</dbReference>
<dbReference type="AlphaFoldDB" id="A0A917M5I9"/>
<dbReference type="InterPro" id="IPR005829">
    <property type="entry name" value="Sugar_transporter_CS"/>
</dbReference>
<reference evidence="8" key="2">
    <citation type="submission" date="2020-09" db="EMBL/GenBank/DDBJ databases">
        <authorList>
            <person name="Sun Q."/>
            <person name="Zhou Y."/>
        </authorList>
    </citation>
    <scope>NUCLEOTIDE SEQUENCE</scope>
    <source>
        <strain evidence="8">CGMCC 1.12754</strain>
    </source>
</reference>